<accession>A0A5M3ZD66</accession>
<dbReference type="VEuPathDB" id="FungiDB:ATEG_10086"/>
<dbReference type="PANTHER" id="PTHR24321:SF8">
    <property type="entry name" value="ESTRADIOL 17-BETA-DEHYDROGENASE 8-RELATED"/>
    <property type="match status" value="1"/>
</dbReference>
<organism evidence="3 4">
    <name type="scientific">Aspergillus terreus</name>
    <dbReference type="NCBI Taxonomy" id="33178"/>
    <lineage>
        <taxon>Eukaryota</taxon>
        <taxon>Fungi</taxon>
        <taxon>Dikarya</taxon>
        <taxon>Ascomycota</taxon>
        <taxon>Pezizomycotina</taxon>
        <taxon>Eurotiomycetes</taxon>
        <taxon>Eurotiomycetidae</taxon>
        <taxon>Eurotiales</taxon>
        <taxon>Aspergillaceae</taxon>
        <taxon>Aspergillus</taxon>
        <taxon>Aspergillus subgen. Circumdati</taxon>
    </lineage>
</organism>
<name>A0A5M3ZD66_ASPTE</name>
<dbReference type="SUPFAM" id="SSF51735">
    <property type="entry name" value="NAD(P)-binding Rossmann-fold domains"/>
    <property type="match status" value="1"/>
</dbReference>
<evidence type="ECO:0000313" key="3">
    <source>
        <dbReference type="EMBL" id="GFF21553.1"/>
    </source>
</evidence>
<keyword evidence="4" id="KW-1185">Reference proteome</keyword>
<dbReference type="OrthoDB" id="37659at2759"/>
<dbReference type="CDD" id="cd05233">
    <property type="entry name" value="SDR_c"/>
    <property type="match status" value="1"/>
</dbReference>
<dbReference type="EMBL" id="BLJY01000015">
    <property type="protein sequence ID" value="GFF21553.1"/>
    <property type="molecule type" value="Genomic_DNA"/>
</dbReference>
<evidence type="ECO:0000313" key="4">
    <source>
        <dbReference type="Proteomes" id="UP000452235"/>
    </source>
</evidence>
<protein>
    <submittedName>
        <fullName evidence="3">Short-chain dehydrogenase/reductase SDR</fullName>
    </submittedName>
</protein>
<dbReference type="InterPro" id="IPR002347">
    <property type="entry name" value="SDR_fam"/>
</dbReference>
<gene>
    <name evidence="3" type="ORF">ATEIFO6365_0015012400</name>
</gene>
<dbReference type="Proteomes" id="UP000452235">
    <property type="component" value="Unassembled WGS sequence"/>
</dbReference>
<proteinExistence type="inferred from homology"/>
<dbReference type="Gene3D" id="3.40.50.720">
    <property type="entry name" value="NAD(P)-binding Rossmann-like Domain"/>
    <property type="match status" value="1"/>
</dbReference>
<dbReference type="Pfam" id="PF00106">
    <property type="entry name" value="adh_short"/>
    <property type="match status" value="1"/>
</dbReference>
<evidence type="ECO:0000256" key="2">
    <source>
        <dbReference type="ARBA" id="ARBA00023002"/>
    </source>
</evidence>
<sequence>MANLQDKVLIITGSASGIGLAAASMALDQGAKVFGVDIVASPAPLANHPNYKFLKADLCDKQTPKNVVQACVKVFGGRIDGLLNIAGIMDSNQSVDSVSDEMWDRCIAVNLTAPIRLMREVIAIMREQKSGNIVNVASKAATSGAVSGVAYTASEWDAFLVFP</sequence>
<reference evidence="3 4" key="1">
    <citation type="submission" date="2020-01" db="EMBL/GenBank/DDBJ databases">
        <title>Aspergillus terreus IFO 6365 whole genome shotgun sequence.</title>
        <authorList>
            <person name="Kanamasa S."/>
            <person name="Takahashi H."/>
        </authorList>
    </citation>
    <scope>NUCLEOTIDE SEQUENCE [LARGE SCALE GENOMIC DNA]</scope>
    <source>
        <strain evidence="3 4">IFO 6365</strain>
    </source>
</reference>
<dbReference type="PANTHER" id="PTHR24321">
    <property type="entry name" value="DEHYDROGENASES, SHORT CHAIN"/>
    <property type="match status" value="1"/>
</dbReference>
<keyword evidence="2" id="KW-0560">Oxidoreductase</keyword>
<evidence type="ECO:0000256" key="1">
    <source>
        <dbReference type="ARBA" id="ARBA00006484"/>
    </source>
</evidence>
<dbReference type="InterPro" id="IPR036291">
    <property type="entry name" value="NAD(P)-bd_dom_sf"/>
</dbReference>
<dbReference type="PRINTS" id="PR00081">
    <property type="entry name" value="GDHRDH"/>
</dbReference>
<dbReference type="GO" id="GO:0016491">
    <property type="term" value="F:oxidoreductase activity"/>
    <property type="evidence" value="ECO:0007669"/>
    <property type="project" value="UniProtKB-KW"/>
</dbReference>
<comment type="similarity">
    <text evidence="1">Belongs to the short-chain dehydrogenases/reductases (SDR) family.</text>
</comment>
<dbReference type="AlphaFoldDB" id="A0A5M3ZD66"/>
<comment type="caution">
    <text evidence="3">The sequence shown here is derived from an EMBL/GenBank/DDBJ whole genome shotgun (WGS) entry which is preliminary data.</text>
</comment>